<feature type="domain" description="Ig-like" evidence="1">
    <location>
        <begin position="92"/>
        <end position="126"/>
    </location>
</feature>
<dbReference type="InterPro" id="IPR007110">
    <property type="entry name" value="Ig-like_dom"/>
</dbReference>
<sequence>CQFKIKSIKSLLEYSYSQRLSTKLELYFVLRSTITAEGKNVYFSVLEVGKVTVEDAEKYKVTAKNELGESNATISLNFDSDDANIPDEGVKPTFTDRPVIRQSDDGNKVIFECRLVADPTPIITWG</sequence>
<dbReference type="EMBL" id="AFFK01016682">
    <property type="status" value="NOT_ANNOTATED_CDS"/>
    <property type="molecule type" value="Genomic_DNA"/>
</dbReference>
<evidence type="ECO:0000313" key="3">
    <source>
        <dbReference type="Proteomes" id="UP000014500"/>
    </source>
</evidence>
<dbReference type="PROSITE" id="PS50835">
    <property type="entry name" value="IG_LIKE"/>
    <property type="match status" value="1"/>
</dbReference>
<evidence type="ECO:0000313" key="2">
    <source>
        <dbReference type="EnsemblMetazoa" id="SMAR014392-PA"/>
    </source>
</evidence>
<protein>
    <recommendedName>
        <fullName evidence="1">Ig-like domain-containing protein</fullName>
    </recommendedName>
</protein>
<accession>T1JKL2</accession>
<dbReference type="InterPro" id="IPR036179">
    <property type="entry name" value="Ig-like_dom_sf"/>
</dbReference>
<dbReference type="eggNOG" id="KOG4475">
    <property type="taxonomic scope" value="Eukaryota"/>
</dbReference>
<dbReference type="InterPro" id="IPR013783">
    <property type="entry name" value="Ig-like_fold"/>
</dbReference>
<proteinExistence type="predicted"/>
<name>T1JKL2_STRMM</name>
<keyword evidence="3" id="KW-1185">Reference proteome</keyword>
<dbReference type="AlphaFoldDB" id="T1JKL2"/>
<reference evidence="3" key="1">
    <citation type="submission" date="2011-05" db="EMBL/GenBank/DDBJ databases">
        <authorList>
            <person name="Richards S.R."/>
            <person name="Qu J."/>
            <person name="Jiang H."/>
            <person name="Jhangiani S.N."/>
            <person name="Agravi P."/>
            <person name="Goodspeed R."/>
            <person name="Gross S."/>
            <person name="Mandapat C."/>
            <person name="Jackson L."/>
            <person name="Mathew T."/>
            <person name="Pu L."/>
            <person name="Thornton R."/>
            <person name="Saada N."/>
            <person name="Wilczek-Boney K.B."/>
            <person name="Lee S."/>
            <person name="Kovar C."/>
            <person name="Wu Y."/>
            <person name="Scherer S.E."/>
            <person name="Worley K.C."/>
            <person name="Muzny D.M."/>
            <person name="Gibbs R."/>
        </authorList>
    </citation>
    <scope>NUCLEOTIDE SEQUENCE</scope>
    <source>
        <strain evidence="3">Brora</strain>
    </source>
</reference>
<dbReference type="SUPFAM" id="SSF48726">
    <property type="entry name" value="Immunoglobulin"/>
    <property type="match status" value="1"/>
</dbReference>
<dbReference type="Proteomes" id="UP000014500">
    <property type="component" value="Unassembled WGS sequence"/>
</dbReference>
<dbReference type="EnsemblMetazoa" id="SMAR014392-RA">
    <property type="protein sequence ID" value="SMAR014392-PA"/>
    <property type="gene ID" value="SMAR014392"/>
</dbReference>
<dbReference type="HOGENOM" id="CLU_1987235_0_0_1"/>
<dbReference type="Gene3D" id="2.60.40.10">
    <property type="entry name" value="Immunoglobulins"/>
    <property type="match status" value="1"/>
</dbReference>
<evidence type="ECO:0000259" key="1">
    <source>
        <dbReference type="PROSITE" id="PS50835"/>
    </source>
</evidence>
<reference evidence="2" key="2">
    <citation type="submission" date="2015-02" db="UniProtKB">
        <authorList>
            <consortium name="EnsemblMetazoa"/>
        </authorList>
    </citation>
    <scope>IDENTIFICATION</scope>
</reference>
<organism evidence="2 3">
    <name type="scientific">Strigamia maritima</name>
    <name type="common">European centipede</name>
    <name type="synonym">Geophilus maritimus</name>
    <dbReference type="NCBI Taxonomy" id="126957"/>
    <lineage>
        <taxon>Eukaryota</taxon>
        <taxon>Metazoa</taxon>
        <taxon>Ecdysozoa</taxon>
        <taxon>Arthropoda</taxon>
        <taxon>Myriapoda</taxon>
        <taxon>Chilopoda</taxon>
        <taxon>Pleurostigmophora</taxon>
        <taxon>Geophilomorpha</taxon>
        <taxon>Linotaeniidae</taxon>
        <taxon>Strigamia</taxon>
    </lineage>
</organism>
<dbReference type="PhylomeDB" id="T1JKL2"/>
<dbReference type="STRING" id="126957.T1JKL2"/>